<dbReference type="SUPFAM" id="SSF51735">
    <property type="entry name" value="NAD(P)-binding Rossmann-fold domains"/>
    <property type="match status" value="1"/>
</dbReference>
<dbReference type="Proteomes" id="UP000477311">
    <property type="component" value="Unassembled WGS sequence"/>
</dbReference>
<dbReference type="InterPro" id="IPR036291">
    <property type="entry name" value="NAD(P)-bd_dom_sf"/>
</dbReference>
<name>A0A6M1RUI2_9BACT</name>
<organism evidence="3 4">
    <name type="scientific">Limisphaera ngatamarikiensis</name>
    <dbReference type="NCBI Taxonomy" id="1324935"/>
    <lineage>
        <taxon>Bacteria</taxon>
        <taxon>Pseudomonadati</taxon>
        <taxon>Verrucomicrobiota</taxon>
        <taxon>Verrucomicrobiia</taxon>
        <taxon>Limisphaerales</taxon>
        <taxon>Limisphaeraceae</taxon>
        <taxon>Limisphaera</taxon>
    </lineage>
</organism>
<dbReference type="EMBL" id="JAAKYA010000082">
    <property type="protein sequence ID" value="NGO40285.1"/>
    <property type="molecule type" value="Genomic_DNA"/>
</dbReference>
<accession>A0A6M1RUI2</accession>
<evidence type="ECO:0000313" key="3">
    <source>
        <dbReference type="EMBL" id="NGO40285.1"/>
    </source>
</evidence>
<reference evidence="3 4" key="1">
    <citation type="submission" date="2020-02" db="EMBL/GenBank/DDBJ databases">
        <title>Draft genome sequence of Limisphaera ngatamarikiensis NGM72.4T, a thermophilic Verrucomicrobia grouped in subdivision 3.</title>
        <authorList>
            <person name="Carere C.R."/>
            <person name="Steen J."/>
            <person name="Hugenholtz P."/>
            <person name="Stott M.B."/>
        </authorList>
    </citation>
    <scope>NUCLEOTIDE SEQUENCE [LARGE SCALE GENOMIC DNA]</scope>
    <source>
        <strain evidence="3 4">NGM72.4</strain>
    </source>
</reference>
<feature type="domain" description="RmlD-like substrate binding" evidence="2">
    <location>
        <begin position="6"/>
        <end position="274"/>
    </location>
</feature>
<evidence type="ECO:0000313" key="4">
    <source>
        <dbReference type="Proteomes" id="UP000477311"/>
    </source>
</evidence>
<protein>
    <submittedName>
        <fullName evidence="3">SDR family oxidoreductase</fullName>
    </submittedName>
</protein>
<dbReference type="Pfam" id="PF04321">
    <property type="entry name" value="RmlD_sub_bind"/>
    <property type="match status" value="1"/>
</dbReference>
<gene>
    <name evidence="3" type="ORF">G4L39_12895</name>
</gene>
<dbReference type="Gene3D" id="3.40.50.720">
    <property type="entry name" value="NAD(P)-binding Rossmann-like Domain"/>
    <property type="match status" value="1"/>
</dbReference>
<keyword evidence="4" id="KW-1185">Reference proteome</keyword>
<evidence type="ECO:0000256" key="1">
    <source>
        <dbReference type="SAM" id="MobiDB-lite"/>
    </source>
</evidence>
<dbReference type="AlphaFoldDB" id="A0A6M1RUI2"/>
<feature type="region of interest" description="Disordered" evidence="1">
    <location>
        <begin position="235"/>
        <end position="255"/>
    </location>
</feature>
<dbReference type="InterPro" id="IPR029903">
    <property type="entry name" value="RmlD-like-bd"/>
</dbReference>
<comment type="caution">
    <text evidence="3">The sequence shown here is derived from an EMBL/GenBank/DDBJ whole genome shotgun (WGS) entry which is preliminary data.</text>
</comment>
<dbReference type="PANTHER" id="PTHR43242:SF1">
    <property type="entry name" value="NAD(P)-BINDING ROSSMANN-FOLD SUPERFAMILY PROTEIN"/>
    <property type="match status" value="1"/>
</dbReference>
<evidence type="ECO:0000259" key="2">
    <source>
        <dbReference type="Pfam" id="PF04321"/>
    </source>
</evidence>
<sequence length="282" mass="31283">MPLAWVTGAAGLLGHALVRAATAPELPWRVRPLTRQDLDLTDFPALRRLYHRDSPALIIHCAAISRTAACEVDPATARLVNVEVTRQLTELAGSARFVFFSTDLVFDGRKGQYREDDPVHPLSVYAETKVAAEERVRQHPRHLIVRTSLNLGRSPRGDRAFNEELRRAWASGRVTRLFTDEFRSPIAATETARLVWALVQHQATGTLHVAGGERLSRWELGQLLARHWPDLKPLMVPASQKDQPGPPRPPDTSLNCAKAETLLGQPMPAFSSWLASQPPGTL</sequence>
<dbReference type="UniPathway" id="UPA00124"/>
<dbReference type="GO" id="GO:0019305">
    <property type="term" value="P:dTDP-rhamnose biosynthetic process"/>
    <property type="evidence" value="ECO:0007669"/>
    <property type="project" value="UniProtKB-UniPathway"/>
</dbReference>
<dbReference type="CDD" id="cd05254">
    <property type="entry name" value="dTDP_HR_like_SDR_e"/>
    <property type="match status" value="1"/>
</dbReference>
<dbReference type="PANTHER" id="PTHR43242">
    <property type="entry name" value="NAD(P)-BINDING ROSSMANN-FOLD SUPERFAMILY PROTEIN"/>
    <property type="match status" value="1"/>
</dbReference>
<proteinExistence type="predicted"/>